<feature type="region of interest" description="Disordered" evidence="1">
    <location>
        <begin position="1"/>
        <end position="32"/>
    </location>
</feature>
<evidence type="ECO:0000313" key="2">
    <source>
        <dbReference type="EnsemblPlants" id="MELO3C027333.2.1"/>
    </source>
</evidence>
<organism evidence="2">
    <name type="scientific">Cucumis melo</name>
    <name type="common">Muskmelon</name>
    <dbReference type="NCBI Taxonomy" id="3656"/>
    <lineage>
        <taxon>Eukaryota</taxon>
        <taxon>Viridiplantae</taxon>
        <taxon>Streptophyta</taxon>
        <taxon>Embryophyta</taxon>
        <taxon>Tracheophyta</taxon>
        <taxon>Spermatophyta</taxon>
        <taxon>Magnoliopsida</taxon>
        <taxon>eudicotyledons</taxon>
        <taxon>Gunneridae</taxon>
        <taxon>Pentapetalae</taxon>
        <taxon>rosids</taxon>
        <taxon>fabids</taxon>
        <taxon>Cucurbitales</taxon>
        <taxon>Cucurbitaceae</taxon>
        <taxon>Benincaseae</taxon>
        <taxon>Cucumis</taxon>
    </lineage>
</organism>
<proteinExistence type="predicted"/>
<protein>
    <submittedName>
        <fullName evidence="2">Uncharacterized protein</fullName>
    </submittedName>
</protein>
<reference evidence="2" key="1">
    <citation type="submission" date="2023-03" db="UniProtKB">
        <authorList>
            <consortium name="EnsemblPlants"/>
        </authorList>
    </citation>
    <scope>IDENTIFICATION</scope>
</reference>
<name>A0A9I9E1C5_CUCME</name>
<accession>A0A9I9E1C5</accession>
<dbReference type="EnsemblPlants" id="MELO3C027333.2.1">
    <property type="protein sequence ID" value="MELO3C027333.2.1"/>
    <property type="gene ID" value="MELO3C027333.2"/>
</dbReference>
<evidence type="ECO:0000256" key="1">
    <source>
        <dbReference type="SAM" id="MobiDB-lite"/>
    </source>
</evidence>
<dbReference type="Gramene" id="MELO3C027333.2.1">
    <property type="protein sequence ID" value="MELO3C027333.2.1"/>
    <property type="gene ID" value="MELO3C027333.2"/>
</dbReference>
<sequence length="53" mass="5881">MAEVNRLVEGENGNDDGWKGENGRGRTALRGGWRTETTAKVCEWWRTEGDDGG</sequence>
<dbReference type="AlphaFoldDB" id="A0A9I9E1C5"/>